<sequence length="49" mass="5586">MSFSQSDKSWVAGDLPFSDAFIISLVSSVQKPLRQQFSHIQYEGLIYFS</sequence>
<reference evidence="1" key="2">
    <citation type="journal article" date="2015" name="Fish Shellfish Immunol.">
        <title>Early steps in the European eel (Anguilla anguilla)-Vibrio vulnificus interaction in the gills: Role of the RtxA13 toxin.</title>
        <authorList>
            <person name="Callol A."/>
            <person name="Pajuelo D."/>
            <person name="Ebbesson L."/>
            <person name="Teles M."/>
            <person name="MacKenzie S."/>
            <person name="Amaro C."/>
        </authorList>
    </citation>
    <scope>NUCLEOTIDE SEQUENCE</scope>
</reference>
<reference evidence="1" key="1">
    <citation type="submission" date="2014-11" db="EMBL/GenBank/DDBJ databases">
        <authorList>
            <person name="Amaro Gonzalez C."/>
        </authorList>
    </citation>
    <scope>NUCLEOTIDE SEQUENCE</scope>
</reference>
<protein>
    <submittedName>
        <fullName evidence="1">Uncharacterized protein</fullName>
    </submittedName>
</protein>
<accession>A0A0E9WDQ7</accession>
<name>A0A0E9WDQ7_ANGAN</name>
<evidence type="ECO:0000313" key="1">
    <source>
        <dbReference type="EMBL" id="JAH87623.1"/>
    </source>
</evidence>
<dbReference type="AlphaFoldDB" id="A0A0E9WDQ7"/>
<proteinExistence type="predicted"/>
<organism evidence="1">
    <name type="scientific">Anguilla anguilla</name>
    <name type="common">European freshwater eel</name>
    <name type="synonym">Muraena anguilla</name>
    <dbReference type="NCBI Taxonomy" id="7936"/>
    <lineage>
        <taxon>Eukaryota</taxon>
        <taxon>Metazoa</taxon>
        <taxon>Chordata</taxon>
        <taxon>Craniata</taxon>
        <taxon>Vertebrata</taxon>
        <taxon>Euteleostomi</taxon>
        <taxon>Actinopterygii</taxon>
        <taxon>Neopterygii</taxon>
        <taxon>Teleostei</taxon>
        <taxon>Anguilliformes</taxon>
        <taxon>Anguillidae</taxon>
        <taxon>Anguilla</taxon>
    </lineage>
</organism>
<dbReference type="EMBL" id="GBXM01020954">
    <property type="protein sequence ID" value="JAH87623.1"/>
    <property type="molecule type" value="Transcribed_RNA"/>
</dbReference>